<dbReference type="Pfam" id="PF10154">
    <property type="entry name" value="Fy-3"/>
    <property type="match status" value="1"/>
</dbReference>
<keyword evidence="2" id="KW-1185">Reference proteome</keyword>
<dbReference type="GO" id="GO:0005737">
    <property type="term" value="C:cytoplasm"/>
    <property type="evidence" value="ECO:0007669"/>
    <property type="project" value="TreeGrafter"/>
</dbReference>
<dbReference type="PANTHER" id="PTHR16525:SF0">
    <property type="entry name" value="PROTEIN C12ORF4"/>
    <property type="match status" value="1"/>
</dbReference>
<dbReference type="AlphaFoldDB" id="A0A8J2JB95"/>
<protein>
    <submittedName>
        <fullName evidence="1">Uncharacterized protein</fullName>
    </submittedName>
</protein>
<dbReference type="Proteomes" id="UP000708208">
    <property type="component" value="Unassembled WGS sequence"/>
</dbReference>
<sequence>MYNIRLLCTHPIDFLRFRNESSRELSPQRLQTAISLYSTDLSGIVLLTSPDISIYNGNTKGLMELTQQT</sequence>
<reference evidence="1" key="1">
    <citation type="submission" date="2021-06" db="EMBL/GenBank/DDBJ databases">
        <authorList>
            <person name="Hodson N. C."/>
            <person name="Mongue J. A."/>
            <person name="Jaron S. K."/>
        </authorList>
    </citation>
    <scope>NUCLEOTIDE SEQUENCE</scope>
</reference>
<dbReference type="InterPro" id="IPR019311">
    <property type="entry name" value="Fy-3"/>
</dbReference>
<gene>
    <name evidence="1" type="ORF">AFUS01_LOCUS3175</name>
</gene>
<comment type="caution">
    <text evidence="1">The sequence shown here is derived from an EMBL/GenBank/DDBJ whole genome shotgun (WGS) entry which is preliminary data.</text>
</comment>
<dbReference type="EMBL" id="CAJVCH010018934">
    <property type="protein sequence ID" value="CAG7686741.1"/>
    <property type="molecule type" value="Genomic_DNA"/>
</dbReference>
<organism evidence="1 2">
    <name type="scientific">Allacma fusca</name>
    <dbReference type="NCBI Taxonomy" id="39272"/>
    <lineage>
        <taxon>Eukaryota</taxon>
        <taxon>Metazoa</taxon>
        <taxon>Ecdysozoa</taxon>
        <taxon>Arthropoda</taxon>
        <taxon>Hexapoda</taxon>
        <taxon>Collembola</taxon>
        <taxon>Symphypleona</taxon>
        <taxon>Sminthuridae</taxon>
        <taxon>Allacma</taxon>
    </lineage>
</organism>
<dbReference type="PANTHER" id="PTHR16525">
    <property type="entry name" value="PROTEIN C12ORF4"/>
    <property type="match status" value="1"/>
</dbReference>
<name>A0A8J2JB95_9HEXA</name>
<evidence type="ECO:0000313" key="1">
    <source>
        <dbReference type="EMBL" id="CAG7686741.1"/>
    </source>
</evidence>
<accession>A0A8J2JB95</accession>
<proteinExistence type="predicted"/>
<feature type="non-terminal residue" evidence="1">
    <location>
        <position position="1"/>
    </location>
</feature>
<dbReference type="OrthoDB" id="415359at2759"/>
<evidence type="ECO:0000313" key="2">
    <source>
        <dbReference type="Proteomes" id="UP000708208"/>
    </source>
</evidence>